<evidence type="ECO:0000259" key="3">
    <source>
        <dbReference type="PROSITE" id="PS50118"/>
    </source>
</evidence>
<accession>A0A813DR72</accession>
<dbReference type="SMART" id="SM00398">
    <property type="entry name" value="HMG"/>
    <property type="match status" value="1"/>
</dbReference>
<evidence type="ECO:0000313" key="5">
    <source>
        <dbReference type="Proteomes" id="UP000654075"/>
    </source>
</evidence>
<evidence type="ECO:0000256" key="1">
    <source>
        <dbReference type="PROSITE-ProRule" id="PRU00267"/>
    </source>
</evidence>
<keyword evidence="1" id="KW-0539">Nucleus</keyword>
<dbReference type="GO" id="GO:0003677">
    <property type="term" value="F:DNA binding"/>
    <property type="evidence" value="ECO:0007669"/>
    <property type="project" value="UniProtKB-UniRule"/>
</dbReference>
<dbReference type="PANTHER" id="PTHR46912">
    <property type="entry name" value="HIGH MOBILITY GROUP B PROTEIN 13"/>
    <property type="match status" value="1"/>
</dbReference>
<dbReference type="Pfam" id="PF00505">
    <property type="entry name" value="HMG_box"/>
    <property type="match status" value="1"/>
</dbReference>
<comment type="caution">
    <text evidence="4">The sequence shown here is derived from an EMBL/GenBank/DDBJ whole genome shotgun (WGS) entry which is preliminary data.</text>
</comment>
<dbReference type="OrthoDB" id="1919336at2759"/>
<gene>
    <name evidence="4" type="ORF">PGLA1383_LOCUS7514</name>
</gene>
<feature type="compositionally biased region" description="Basic and acidic residues" evidence="2">
    <location>
        <begin position="99"/>
        <end position="109"/>
    </location>
</feature>
<dbReference type="PROSITE" id="PS50118">
    <property type="entry name" value="HMG_BOX_2"/>
    <property type="match status" value="1"/>
</dbReference>
<dbReference type="SUPFAM" id="SSF47095">
    <property type="entry name" value="HMG-box"/>
    <property type="match status" value="1"/>
</dbReference>
<dbReference type="EMBL" id="CAJNNV010003281">
    <property type="protein sequence ID" value="CAE8588728.1"/>
    <property type="molecule type" value="Genomic_DNA"/>
</dbReference>
<name>A0A813DR72_POLGL</name>
<feature type="non-terminal residue" evidence="4">
    <location>
        <position position="109"/>
    </location>
</feature>
<dbReference type="InterPro" id="IPR009071">
    <property type="entry name" value="HMG_box_dom"/>
</dbReference>
<evidence type="ECO:0000313" key="4">
    <source>
        <dbReference type="EMBL" id="CAE8588728.1"/>
    </source>
</evidence>
<evidence type="ECO:0000256" key="2">
    <source>
        <dbReference type="SAM" id="MobiDB-lite"/>
    </source>
</evidence>
<dbReference type="InterPro" id="IPR044601">
    <property type="entry name" value="HMGB6/HMGB13"/>
</dbReference>
<dbReference type="Gene3D" id="1.10.30.10">
    <property type="entry name" value="High mobility group box domain"/>
    <property type="match status" value="1"/>
</dbReference>
<dbReference type="PANTHER" id="PTHR46912:SF1">
    <property type="entry name" value="HIGH MOBILITY GROUP B PROTEIN 13"/>
    <property type="match status" value="1"/>
</dbReference>
<feature type="domain" description="HMG box" evidence="3">
    <location>
        <begin position="17"/>
        <end position="85"/>
    </location>
</feature>
<feature type="non-terminal residue" evidence="4">
    <location>
        <position position="1"/>
    </location>
</feature>
<proteinExistence type="predicted"/>
<reference evidence="4" key="1">
    <citation type="submission" date="2021-02" db="EMBL/GenBank/DDBJ databases">
        <authorList>
            <person name="Dougan E. K."/>
            <person name="Rhodes N."/>
            <person name="Thang M."/>
            <person name="Chan C."/>
        </authorList>
    </citation>
    <scope>NUCLEOTIDE SEQUENCE</scope>
</reference>
<feature type="DNA-binding region" description="HMG box" evidence="1">
    <location>
        <begin position="17"/>
        <end position="85"/>
    </location>
</feature>
<organism evidence="4 5">
    <name type="scientific">Polarella glacialis</name>
    <name type="common">Dinoflagellate</name>
    <dbReference type="NCBI Taxonomy" id="89957"/>
    <lineage>
        <taxon>Eukaryota</taxon>
        <taxon>Sar</taxon>
        <taxon>Alveolata</taxon>
        <taxon>Dinophyceae</taxon>
        <taxon>Suessiales</taxon>
        <taxon>Suessiaceae</taxon>
        <taxon>Polarella</taxon>
    </lineage>
</organism>
<dbReference type="AlphaFoldDB" id="A0A813DR72"/>
<feature type="region of interest" description="Disordered" evidence="2">
    <location>
        <begin position="88"/>
        <end position="109"/>
    </location>
</feature>
<dbReference type="InterPro" id="IPR036910">
    <property type="entry name" value="HMG_box_dom_sf"/>
</dbReference>
<keyword evidence="5" id="KW-1185">Reference proteome</keyword>
<protein>
    <recommendedName>
        <fullName evidence="3">HMG box domain-containing protein</fullName>
    </recommendedName>
</protein>
<dbReference type="GO" id="GO:0005634">
    <property type="term" value="C:nucleus"/>
    <property type="evidence" value="ECO:0007669"/>
    <property type="project" value="UniProtKB-UniRule"/>
</dbReference>
<sequence>PPIPRSSAAMAATPDQPKQPKTAYWLWLGANREAVSKRVGVTKMSEVAKAAGVEWKGMTPAAKASYEKKATQEKAAYVKALAEFKKAGGTVAGRKSKKTKEGKEGKKVK</sequence>
<keyword evidence="1" id="KW-0238">DNA-binding</keyword>
<dbReference type="Proteomes" id="UP000654075">
    <property type="component" value="Unassembled WGS sequence"/>
</dbReference>